<dbReference type="SUPFAM" id="SSF46934">
    <property type="entry name" value="UBA-like"/>
    <property type="match status" value="1"/>
</dbReference>
<evidence type="ECO:0000256" key="9">
    <source>
        <dbReference type="ARBA" id="ARBA00022801"/>
    </source>
</evidence>
<dbReference type="CDD" id="cd14309">
    <property type="entry name" value="UBA_scDdi1_like"/>
    <property type="match status" value="1"/>
</dbReference>
<keyword evidence="11" id="KW-0146">Chitin degradation</keyword>
<evidence type="ECO:0000256" key="8">
    <source>
        <dbReference type="ARBA" id="ARBA00022777"/>
    </source>
</evidence>
<evidence type="ECO:0000313" key="26">
    <source>
        <dbReference type="Proteomes" id="UP000800094"/>
    </source>
</evidence>
<feature type="domain" description="GH18" evidence="24">
    <location>
        <begin position="369"/>
        <end position="674"/>
    </location>
</feature>
<dbReference type="GO" id="GO:0000272">
    <property type="term" value="P:polysaccharide catabolic process"/>
    <property type="evidence" value="ECO:0007669"/>
    <property type="project" value="UniProtKB-KW"/>
</dbReference>
<dbReference type="PROSITE" id="PS51910">
    <property type="entry name" value="GH18_2"/>
    <property type="match status" value="1"/>
</dbReference>
<dbReference type="GO" id="GO:0030332">
    <property type="term" value="F:cyclin binding"/>
    <property type="evidence" value="ECO:0007669"/>
    <property type="project" value="TreeGrafter"/>
</dbReference>
<dbReference type="Pfam" id="PF00069">
    <property type="entry name" value="Pkinase"/>
    <property type="match status" value="1"/>
</dbReference>
<comment type="function">
    <text evidence="18">Plays a key role in the control of the eukaryotic cell cycle. Required for entry into S-phase and mitosis. Acts as a component of the kinase complex that phosphorylates the repetitive C-terminus of RNA polymerase II. May function in concert with npp-16 to arrest prophase blastomeres in response to anoxia.</text>
</comment>
<dbReference type="PROSITE" id="PS50030">
    <property type="entry name" value="UBA"/>
    <property type="match status" value="1"/>
</dbReference>
<dbReference type="PROSITE" id="PS00108">
    <property type="entry name" value="PROTEIN_KINASE_ST"/>
    <property type="match status" value="1"/>
</dbReference>
<evidence type="ECO:0000256" key="16">
    <source>
        <dbReference type="ARBA" id="ARBA00047811"/>
    </source>
</evidence>
<dbReference type="Gene3D" id="3.20.20.80">
    <property type="entry name" value="Glycosidases"/>
    <property type="match status" value="1"/>
</dbReference>
<dbReference type="InterPro" id="IPR050108">
    <property type="entry name" value="CDK"/>
</dbReference>
<keyword evidence="7 20" id="KW-0547">Nucleotide-binding</keyword>
<evidence type="ECO:0000256" key="17">
    <source>
        <dbReference type="ARBA" id="ARBA00048367"/>
    </source>
</evidence>
<comment type="subunit">
    <text evidence="19">Forms a stable but non-covalent complex with a regulatory subunit and with a cyclin. Interacts with cks-1.</text>
</comment>
<feature type="domain" description="Protein kinase" evidence="22">
    <location>
        <begin position="4"/>
        <end position="309"/>
    </location>
</feature>
<evidence type="ECO:0000256" key="13">
    <source>
        <dbReference type="ARBA" id="ARBA00023295"/>
    </source>
</evidence>
<dbReference type="GO" id="GO:0005634">
    <property type="term" value="C:nucleus"/>
    <property type="evidence" value="ECO:0007669"/>
    <property type="project" value="TreeGrafter"/>
</dbReference>
<protein>
    <recommendedName>
        <fullName evidence="15">Cyclin-dependent kinase 1</fullName>
        <ecNumber evidence="3">2.7.11.22</ecNumber>
    </recommendedName>
</protein>
<dbReference type="InterPro" id="IPR009060">
    <property type="entry name" value="UBA-like_sf"/>
</dbReference>
<dbReference type="Pfam" id="PF00627">
    <property type="entry name" value="UBA"/>
    <property type="match status" value="1"/>
</dbReference>
<evidence type="ECO:0000256" key="3">
    <source>
        <dbReference type="ARBA" id="ARBA00012425"/>
    </source>
</evidence>
<evidence type="ECO:0000256" key="1">
    <source>
        <dbReference type="ARBA" id="ARBA00000822"/>
    </source>
</evidence>
<dbReference type="FunFam" id="1.10.510.10:FF:000706">
    <property type="entry name" value="Cyclin-dependent kinase 1"/>
    <property type="match status" value="1"/>
</dbReference>
<evidence type="ECO:0000256" key="6">
    <source>
        <dbReference type="ARBA" id="ARBA00022679"/>
    </source>
</evidence>
<dbReference type="CDD" id="cd07835">
    <property type="entry name" value="STKc_CDK1_CdkB_like"/>
    <property type="match status" value="1"/>
</dbReference>
<dbReference type="GO" id="GO:0005737">
    <property type="term" value="C:cytoplasm"/>
    <property type="evidence" value="ECO:0007669"/>
    <property type="project" value="TreeGrafter"/>
</dbReference>
<comment type="catalytic activity">
    <reaction evidence="16">
        <text>L-threonyl-[protein] + ATP = O-phospho-L-threonyl-[protein] + ADP + H(+)</text>
        <dbReference type="Rhea" id="RHEA:46608"/>
        <dbReference type="Rhea" id="RHEA-COMP:11060"/>
        <dbReference type="Rhea" id="RHEA-COMP:11605"/>
        <dbReference type="ChEBI" id="CHEBI:15378"/>
        <dbReference type="ChEBI" id="CHEBI:30013"/>
        <dbReference type="ChEBI" id="CHEBI:30616"/>
        <dbReference type="ChEBI" id="CHEBI:61977"/>
        <dbReference type="ChEBI" id="CHEBI:456216"/>
        <dbReference type="EC" id="2.7.11.22"/>
    </reaction>
</comment>
<evidence type="ECO:0000256" key="19">
    <source>
        <dbReference type="ARBA" id="ARBA00065691"/>
    </source>
</evidence>
<keyword evidence="26" id="KW-1185">Reference proteome</keyword>
<dbReference type="PANTHER" id="PTHR24056:SF254">
    <property type="entry name" value="CYCLIN-DEPENDENT KINASE 2"/>
    <property type="match status" value="1"/>
</dbReference>
<dbReference type="GO" id="GO:0005524">
    <property type="term" value="F:ATP binding"/>
    <property type="evidence" value="ECO:0007669"/>
    <property type="project" value="UniProtKB-UniRule"/>
</dbReference>
<evidence type="ECO:0000256" key="12">
    <source>
        <dbReference type="ARBA" id="ARBA00023277"/>
    </source>
</evidence>
<dbReference type="EMBL" id="ML987194">
    <property type="protein sequence ID" value="KAF2250140.1"/>
    <property type="molecule type" value="Genomic_DNA"/>
</dbReference>
<name>A0A6A6IKP5_9PLEO</name>
<dbReference type="GO" id="GO:0007165">
    <property type="term" value="P:signal transduction"/>
    <property type="evidence" value="ECO:0007669"/>
    <property type="project" value="TreeGrafter"/>
</dbReference>
<dbReference type="Pfam" id="PF00704">
    <property type="entry name" value="Glyco_hydro_18"/>
    <property type="match status" value="1"/>
</dbReference>
<evidence type="ECO:0000256" key="21">
    <source>
        <dbReference type="RuleBase" id="RU000489"/>
    </source>
</evidence>
<reference evidence="25" key="1">
    <citation type="journal article" date="2020" name="Stud. Mycol.">
        <title>101 Dothideomycetes genomes: a test case for predicting lifestyles and emergence of pathogens.</title>
        <authorList>
            <person name="Haridas S."/>
            <person name="Albert R."/>
            <person name="Binder M."/>
            <person name="Bloem J."/>
            <person name="Labutti K."/>
            <person name="Salamov A."/>
            <person name="Andreopoulos B."/>
            <person name="Baker S."/>
            <person name="Barry K."/>
            <person name="Bills G."/>
            <person name="Bluhm B."/>
            <person name="Cannon C."/>
            <person name="Castanera R."/>
            <person name="Culley D."/>
            <person name="Daum C."/>
            <person name="Ezra D."/>
            <person name="Gonzalez J."/>
            <person name="Henrissat B."/>
            <person name="Kuo A."/>
            <person name="Liang C."/>
            <person name="Lipzen A."/>
            <person name="Lutzoni F."/>
            <person name="Magnuson J."/>
            <person name="Mondo S."/>
            <person name="Nolan M."/>
            <person name="Ohm R."/>
            <person name="Pangilinan J."/>
            <person name="Park H.-J."/>
            <person name="Ramirez L."/>
            <person name="Alfaro M."/>
            <person name="Sun H."/>
            <person name="Tritt A."/>
            <person name="Yoshinaga Y."/>
            <person name="Zwiers L.-H."/>
            <person name="Turgeon B."/>
            <person name="Goodwin S."/>
            <person name="Spatafora J."/>
            <person name="Crous P."/>
            <person name="Grigoriev I."/>
        </authorList>
    </citation>
    <scope>NUCLEOTIDE SEQUENCE</scope>
    <source>
        <strain evidence="25">CBS 122368</strain>
    </source>
</reference>
<dbReference type="Gene3D" id="3.30.200.20">
    <property type="entry name" value="Phosphorylase Kinase, domain 1"/>
    <property type="match status" value="1"/>
</dbReference>
<keyword evidence="13 21" id="KW-0326">Glycosidase</keyword>
<dbReference type="GeneID" id="54576937"/>
<comment type="similarity">
    <text evidence="2">Belongs to the protein kinase superfamily. CMGC Ser/Thr protein kinase family. CDC2/CDKX subfamily.</text>
</comment>
<sequence length="766" mass="84597">MENYQKMEKIGEGTYGVVYKARDLQTKDHRIVALKKIRLEAEDEGVPSTAIREISLLKEMNDPNIVRLLNIVHADGHKLYLVCEFLDLDLKKYMEALPVSQGGRGKPLPEGTGPALQTMGLGPDMVKKFMRQLCEGIRYCHSHRVLHRDLKPQNLLIDKEGNLKLADFGLARAFGVPLRTYTHEVVTLWYRAPEILLGGRQYSTGVDMWSVGCIFAEMCTRKPLFPGDSEIDEIFKIFRRVLGTPTEQDWPGVTSFPDFKPSFPKWNRTDVANTVTSLDDFGLDILDALLVYDPAGRISAKQAVVHPYFTGLNGSYEDAMMLWSLDSMSRRRRDGILIELWGLSADLAPLQATIMPPTPPKLLPLNQGPRLIVYHQTIHDPAGNFHSLLPLVTNNTGITHVIVAAIHLNEGPGNITLNDHKPDDERFNQLWGEVKWLQGSGVKVLGMLGGAAKGSYERLGGSEENFEAYYAPLHALITTYTLDGLDLDIEEAVPIHTATRLIARLRADFGPSFLITMAPVATALIPDPNIAPHLRPPRPMLASGPTPNPLHPTLPHLSGFSYPELECSVFGKEIAWYNTQFYCGWGDASTAAWYDAIISAGWSPSKIVMGVVTNPHNGAGHVPVSRLRDVCAAIREKYKNVGGGFGGVMGWEYFNSGDHDEDIVHVTGLELNNETVQAGWVAALGGVLRVEEPSHPHTSRPLLGVTPDQIRQMVSKLPAPKAPWPEETVEKLVVLGFSNQEALAALNATDGNVELAAGFLFEQYPQ</sequence>
<dbReference type="GO" id="GO:0000082">
    <property type="term" value="P:G1/S transition of mitotic cell cycle"/>
    <property type="evidence" value="ECO:0007669"/>
    <property type="project" value="TreeGrafter"/>
</dbReference>
<proteinExistence type="inferred from homology"/>
<organism evidence="25 26">
    <name type="scientific">Trematosphaeria pertusa</name>
    <dbReference type="NCBI Taxonomy" id="390896"/>
    <lineage>
        <taxon>Eukaryota</taxon>
        <taxon>Fungi</taxon>
        <taxon>Dikarya</taxon>
        <taxon>Ascomycota</taxon>
        <taxon>Pezizomycotina</taxon>
        <taxon>Dothideomycetes</taxon>
        <taxon>Pleosporomycetidae</taxon>
        <taxon>Pleosporales</taxon>
        <taxon>Massarineae</taxon>
        <taxon>Trematosphaeriaceae</taxon>
        <taxon>Trematosphaeria</taxon>
    </lineage>
</organism>
<dbReference type="PROSITE" id="PS01095">
    <property type="entry name" value="GH18_1"/>
    <property type="match status" value="1"/>
</dbReference>
<dbReference type="SMART" id="SM00220">
    <property type="entry name" value="S_TKc"/>
    <property type="match status" value="1"/>
</dbReference>
<keyword evidence="14" id="KW-0624">Polysaccharide degradation</keyword>
<keyword evidence="12" id="KW-0119">Carbohydrate metabolism</keyword>
<dbReference type="GO" id="GO:0000307">
    <property type="term" value="C:cyclin-dependent protein kinase holoenzyme complex"/>
    <property type="evidence" value="ECO:0007669"/>
    <property type="project" value="TreeGrafter"/>
</dbReference>
<evidence type="ECO:0000256" key="2">
    <source>
        <dbReference type="ARBA" id="ARBA00006485"/>
    </source>
</evidence>
<dbReference type="InterPro" id="IPR015940">
    <property type="entry name" value="UBA"/>
</dbReference>
<dbReference type="InterPro" id="IPR017853">
    <property type="entry name" value="GH"/>
</dbReference>
<evidence type="ECO:0000256" key="5">
    <source>
        <dbReference type="ARBA" id="ARBA00022553"/>
    </source>
</evidence>
<evidence type="ECO:0000256" key="18">
    <source>
        <dbReference type="ARBA" id="ARBA00054104"/>
    </source>
</evidence>
<dbReference type="Proteomes" id="UP000800094">
    <property type="component" value="Unassembled WGS sequence"/>
</dbReference>
<evidence type="ECO:0000259" key="23">
    <source>
        <dbReference type="PROSITE" id="PS50030"/>
    </source>
</evidence>
<evidence type="ECO:0000313" key="25">
    <source>
        <dbReference type="EMBL" id="KAF2250140.1"/>
    </source>
</evidence>
<evidence type="ECO:0000256" key="14">
    <source>
        <dbReference type="ARBA" id="ARBA00023326"/>
    </source>
</evidence>
<dbReference type="GO" id="GO:0010468">
    <property type="term" value="P:regulation of gene expression"/>
    <property type="evidence" value="ECO:0007669"/>
    <property type="project" value="TreeGrafter"/>
</dbReference>
<comment type="catalytic activity">
    <reaction evidence="17">
        <text>L-seryl-[protein] + ATP = O-phospho-L-seryl-[protein] + ADP + H(+)</text>
        <dbReference type="Rhea" id="RHEA:17989"/>
        <dbReference type="Rhea" id="RHEA-COMP:9863"/>
        <dbReference type="Rhea" id="RHEA-COMP:11604"/>
        <dbReference type="ChEBI" id="CHEBI:15378"/>
        <dbReference type="ChEBI" id="CHEBI:29999"/>
        <dbReference type="ChEBI" id="CHEBI:30616"/>
        <dbReference type="ChEBI" id="CHEBI:83421"/>
        <dbReference type="ChEBI" id="CHEBI:456216"/>
        <dbReference type="EC" id="2.7.11.22"/>
    </reaction>
</comment>
<dbReference type="SUPFAM" id="SSF56112">
    <property type="entry name" value="Protein kinase-like (PK-like)"/>
    <property type="match status" value="1"/>
</dbReference>
<dbReference type="GO" id="GO:0004693">
    <property type="term" value="F:cyclin-dependent protein serine/threonine kinase activity"/>
    <property type="evidence" value="ECO:0007669"/>
    <property type="project" value="UniProtKB-EC"/>
</dbReference>
<dbReference type="GO" id="GO:0006032">
    <property type="term" value="P:chitin catabolic process"/>
    <property type="evidence" value="ECO:0007669"/>
    <property type="project" value="UniProtKB-KW"/>
</dbReference>
<feature type="binding site" evidence="20">
    <location>
        <position position="35"/>
    </location>
    <ligand>
        <name>ATP</name>
        <dbReference type="ChEBI" id="CHEBI:30616"/>
    </ligand>
</feature>
<keyword evidence="5" id="KW-0597">Phosphoprotein</keyword>
<keyword evidence="8" id="KW-0418">Kinase</keyword>
<dbReference type="GO" id="GO:0008843">
    <property type="term" value="F:endochitinase activity"/>
    <property type="evidence" value="ECO:0007669"/>
    <property type="project" value="UniProtKB-EC"/>
</dbReference>
<dbReference type="OrthoDB" id="1732493at2759"/>
<evidence type="ECO:0000256" key="10">
    <source>
        <dbReference type="ARBA" id="ARBA00022840"/>
    </source>
</evidence>
<dbReference type="Gene3D" id="1.10.8.10">
    <property type="entry name" value="DNA helicase RuvA subunit, C-terminal domain"/>
    <property type="match status" value="1"/>
</dbReference>
<keyword evidence="9 21" id="KW-0378">Hydrolase</keyword>
<dbReference type="InterPro" id="IPR001223">
    <property type="entry name" value="Glyco_hydro18_cat"/>
</dbReference>
<dbReference type="Gene3D" id="1.10.510.10">
    <property type="entry name" value="Transferase(Phosphotransferase) domain 1"/>
    <property type="match status" value="1"/>
</dbReference>
<dbReference type="RefSeq" id="XP_033685144.1">
    <property type="nucleotide sequence ID" value="XM_033823607.1"/>
</dbReference>
<dbReference type="PROSITE" id="PS00107">
    <property type="entry name" value="PROTEIN_KINASE_ATP"/>
    <property type="match status" value="1"/>
</dbReference>
<comment type="catalytic activity">
    <reaction evidence="1">
        <text>Random endo-hydrolysis of N-acetyl-beta-D-glucosaminide (1-&gt;4)-beta-linkages in chitin and chitodextrins.</text>
        <dbReference type="EC" id="3.2.1.14"/>
    </reaction>
</comment>
<evidence type="ECO:0000259" key="24">
    <source>
        <dbReference type="PROSITE" id="PS51910"/>
    </source>
</evidence>
<evidence type="ECO:0000256" key="4">
    <source>
        <dbReference type="ARBA" id="ARBA00022527"/>
    </source>
</evidence>
<feature type="domain" description="UBA" evidence="23">
    <location>
        <begin position="723"/>
        <end position="763"/>
    </location>
</feature>
<accession>A0A6A6IKP5</accession>
<dbReference type="InterPro" id="IPR001579">
    <property type="entry name" value="Glyco_hydro_18_chit_AS"/>
</dbReference>
<gene>
    <name evidence="25" type="ORF">BU26DRAFT_425126</name>
</gene>
<evidence type="ECO:0000256" key="7">
    <source>
        <dbReference type="ARBA" id="ARBA00022741"/>
    </source>
</evidence>
<dbReference type="InterPro" id="IPR017441">
    <property type="entry name" value="Protein_kinase_ATP_BS"/>
</dbReference>
<evidence type="ECO:0000259" key="22">
    <source>
        <dbReference type="PROSITE" id="PS50011"/>
    </source>
</evidence>
<dbReference type="InterPro" id="IPR011009">
    <property type="entry name" value="Kinase-like_dom_sf"/>
</dbReference>
<dbReference type="InterPro" id="IPR000719">
    <property type="entry name" value="Prot_kinase_dom"/>
</dbReference>
<keyword evidence="6" id="KW-0808">Transferase</keyword>
<keyword evidence="10 20" id="KW-0067">ATP-binding</keyword>
<dbReference type="SMART" id="SM00165">
    <property type="entry name" value="UBA"/>
    <property type="match status" value="1"/>
</dbReference>
<dbReference type="InterPro" id="IPR008271">
    <property type="entry name" value="Ser/Thr_kinase_AS"/>
</dbReference>
<dbReference type="SUPFAM" id="SSF51445">
    <property type="entry name" value="(Trans)glycosidases"/>
    <property type="match status" value="1"/>
</dbReference>
<dbReference type="PANTHER" id="PTHR24056">
    <property type="entry name" value="CELL DIVISION PROTEIN KINASE"/>
    <property type="match status" value="1"/>
</dbReference>
<keyword evidence="4" id="KW-0723">Serine/threonine-protein kinase</keyword>
<dbReference type="GO" id="GO:0010389">
    <property type="term" value="P:regulation of G2/M transition of mitotic cell cycle"/>
    <property type="evidence" value="ECO:0007669"/>
    <property type="project" value="TreeGrafter"/>
</dbReference>
<evidence type="ECO:0000256" key="20">
    <source>
        <dbReference type="PROSITE-ProRule" id="PRU10141"/>
    </source>
</evidence>
<dbReference type="EC" id="2.7.11.22" evidence="3"/>
<dbReference type="PROSITE" id="PS50011">
    <property type="entry name" value="PROTEIN_KINASE_DOM"/>
    <property type="match status" value="1"/>
</dbReference>
<evidence type="ECO:0000256" key="15">
    <source>
        <dbReference type="ARBA" id="ARBA00039266"/>
    </source>
</evidence>
<dbReference type="AlphaFoldDB" id="A0A6A6IKP5"/>
<evidence type="ECO:0000256" key="11">
    <source>
        <dbReference type="ARBA" id="ARBA00023024"/>
    </source>
</evidence>
<dbReference type="FunFam" id="3.30.200.20:FF:000027">
    <property type="entry name" value="Putative Cyclin-dependent kinase 1"/>
    <property type="match status" value="1"/>
</dbReference>